<keyword evidence="2" id="KW-1185">Reference proteome</keyword>
<gene>
    <name evidence="1" type="ORF">FW778_17195</name>
</gene>
<comment type="caution">
    <text evidence="1">The sequence shown here is derived from an EMBL/GenBank/DDBJ whole genome shotgun (WGS) entry which is preliminary data.</text>
</comment>
<dbReference type="AlphaFoldDB" id="A0A5J5ICI3"/>
<name>A0A5J5ICI3_9BACT</name>
<dbReference type="Proteomes" id="UP000326903">
    <property type="component" value="Unassembled WGS sequence"/>
</dbReference>
<proteinExistence type="predicted"/>
<reference evidence="1 2" key="1">
    <citation type="submission" date="2019-09" db="EMBL/GenBank/DDBJ databases">
        <title>Draft genome sequence of Ginsengibacter sp. BR5-29.</title>
        <authorList>
            <person name="Im W.-T."/>
        </authorList>
    </citation>
    <scope>NUCLEOTIDE SEQUENCE [LARGE SCALE GENOMIC DNA]</scope>
    <source>
        <strain evidence="1 2">BR5-29</strain>
    </source>
</reference>
<dbReference type="RefSeq" id="WP_150416089.1">
    <property type="nucleotide sequence ID" value="NZ_VYQF01000006.1"/>
</dbReference>
<organism evidence="1 2">
    <name type="scientific">Ginsengibacter hankyongi</name>
    <dbReference type="NCBI Taxonomy" id="2607284"/>
    <lineage>
        <taxon>Bacteria</taxon>
        <taxon>Pseudomonadati</taxon>
        <taxon>Bacteroidota</taxon>
        <taxon>Chitinophagia</taxon>
        <taxon>Chitinophagales</taxon>
        <taxon>Chitinophagaceae</taxon>
        <taxon>Ginsengibacter</taxon>
    </lineage>
</organism>
<sequence>MKVSSLTLNVAWQLNSDRNLLNQFYKYGEAHQFIYFTHTPFYYSYPIFGKIWPDGKSCQFHQVQTCCSICGQLSDRNYAGYGTLLLQRTGADQRMDLVCIKHKSGSQFNPLLFSKQQLSIFKTLSKNAFKSQHIMNTDLMQMAIISKGAYQPLLSPASHHTNRRIISSPLVSNS</sequence>
<protein>
    <submittedName>
        <fullName evidence="1">Uncharacterized protein</fullName>
    </submittedName>
</protein>
<accession>A0A5J5ICI3</accession>
<dbReference type="EMBL" id="VYQF01000006">
    <property type="protein sequence ID" value="KAA9037165.1"/>
    <property type="molecule type" value="Genomic_DNA"/>
</dbReference>
<evidence type="ECO:0000313" key="1">
    <source>
        <dbReference type="EMBL" id="KAA9037165.1"/>
    </source>
</evidence>
<evidence type="ECO:0000313" key="2">
    <source>
        <dbReference type="Proteomes" id="UP000326903"/>
    </source>
</evidence>